<gene>
    <name evidence="1" type="ORF">Golob_027990</name>
</gene>
<evidence type="ECO:0000313" key="1">
    <source>
        <dbReference type="EMBL" id="MBA0576506.1"/>
    </source>
</evidence>
<name>A0A7J8NHX0_9ROSI</name>
<comment type="caution">
    <text evidence="1">The sequence shown here is derived from an EMBL/GenBank/DDBJ whole genome shotgun (WGS) entry which is preliminary data.</text>
</comment>
<dbReference type="AlphaFoldDB" id="A0A7J8NHX0"/>
<organism evidence="1 2">
    <name type="scientific">Gossypium lobatum</name>
    <dbReference type="NCBI Taxonomy" id="34289"/>
    <lineage>
        <taxon>Eukaryota</taxon>
        <taxon>Viridiplantae</taxon>
        <taxon>Streptophyta</taxon>
        <taxon>Embryophyta</taxon>
        <taxon>Tracheophyta</taxon>
        <taxon>Spermatophyta</taxon>
        <taxon>Magnoliopsida</taxon>
        <taxon>eudicotyledons</taxon>
        <taxon>Gunneridae</taxon>
        <taxon>Pentapetalae</taxon>
        <taxon>rosids</taxon>
        <taxon>malvids</taxon>
        <taxon>Malvales</taxon>
        <taxon>Malvaceae</taxon>
        <taxon>Malvoideae</taxon>
        <taxon>Gossypium</taxon>
    </lineage>
</organism>
<proteinExistence type="predicted"/>
<dbReference type="Proteomes" id="UP000593572">
    <property type="component" value="Unassembled WGS sequence"/>
</dbReference>
<accession>A0A7J8NHX0</accession>
<reference evidence="1 2" key="1">
    <citation type="journal article" date="2019" name="Genome Biol. Evol.">
        <title>Insights into the evolution of the New World diploid cottons (Gossypium, subgenus Houzingenia) based on genome sequencing.</title>
        <authorList>
            <person name="Grover C.E."/>
            <person name="Arick M.A. 2nd"/>
            <person name="Thrash A."/>
            <person name="Conover J.L."/>
            <person name="Sanders W.S."/>
            <person name="Peterson D.G."/>
            <person name="Frelichowski J.E."/>
            <person name="Scheffler J.A."/>
            <person name="Scheffler B.E."/>
            <person name="Wendel J.F."/>
        </authorList>
    </citation>
    <scope>NUCLEOTIDE SEQUENCE [LARGE SCALE GENOMIC DNA]</scope>
    <source>
        <strain evidence="1">157</strain>
        <tissue evidence="1">Leaf</tissue>
    </source>
</reference>
<keyword evidence="2" id="KW-1185">Reference proteome</keyword>
<evidence type="ECO:0000313" key="2">
    <source>
        <dbReference type="Proteomes" id="UP000593572"/>
    </source>
</evidence>
<sequence length="52" mass="5865">MPTPESFFVPQDNTALENKVYTQVFGPDNYGKMLGYGRGMTKSRLFSYGSVH</sequence>
<dbReference type="EMBL" id="JABEZX010349880">
    <property type="protein sequence ID" value="MBA0576506.1"/>
    <property type="molecule type" value="Genomic_DNA"/>
</dbReference>
<protein>
    <submittedName>
        <fullName evidence="1">Uncharacterized protein</fullName>
    </submittedName>
</protein>